<accession>A0A2D3V8X2</accession>
<dbReference type="InterPro" id="IPR032710">
    <property type="entry name" value="NTF2-like_dom_sf"/>
</dbReference>
<organism evidence="1 2">
    <name type="scientific">Ramularia collo-cygni</name>
    <dbReference type="NCBI Taxonomy" id="112498"/>
    <lineage>
        <taxon>Eukaryota</taxon>
        <taxon>Fungi</taxon>
        <taxon>Dikarya</taxon>
        <taxon>Ascomycota</taxon>
        <taxon>Pezizomycotina</taxon>
        <taxon>Dothideomycetes</taxon>
        <taxon>Dothideomycetidae</taxon>
        <taxon>Mycosphaerellales</taxon>
        <taxon>Mycosphaerellaceae</taxon>
        <taxon>Ramularia</taxon>
    </lineage>
</organism>
<name>A0A2D3V8X2_9PEZI</name>
<dbReference type="OrthoDB" id="3468019at2759"/>
<keyword evidence="2" id="KW-1185">Reference proteome</keyword>
<evidence type="ECO:0000313" key="1">
    <source>
        <dbReference type="EMBL" id="CZT16843.1"/>
    </source>
</evidence>
<dbReference type="RefSeq" id="XP_023623736.1">
    <property type="nucleotide sequence ID" value="XM_023767968.1"/>
</dbReference>
<dbReference type="AlphaFoldDB" id="A0A2D3V8X2"/>
<dbReference type="GeneID" id="35597891"/>
<sequence length="143" mass="15919">MSQYSASVPSDNQVKPAIASFFEQFYQTSDSPTGHEQYADAFTKDAKLIMGLNEVSGREAIIKLRHAMWEKVAKRSHNPTKIFSFGANSNDVMLYGTVGYELKDGKSTTVDWAARAHFVEDGGSLKMDFYQVYLDSAAMARAE</sequence>
<dbReference type="Proteomes" id="UP000225277">
    <property type="component" value="Unassembled WGS sequence"/>
</dbReference>
<dbReference type="Gene3D" id="3.10.450.50">
    <property type="match status" value="1"/>
</dbReference>
<evidence type="ECO:0008006" key="3">
    <source>
        <dbReference type="Google" id="ProtNLM"/>
    </source>
</evidence>
<gene>
    <name evidence="1" type="ORF">RCC_02678</name>
</gene>
<protein>
    <recommendedName>
        <fullName evidence="3">SnoaL-like domain-containing protein</fullName>
    </recommendedName>
</protein>
<evidence type="ECO:0000313" key="2">
    <source>
        <dbReference type="Proteomes" id="UP000225277"/>
    </source>
</evidence>
<dbReference type="EMBL" id="FJUY01000003">
    <property type="protein sequence ID" value="CZT16843.1"/>
    <property type="molecule type" value="Genomic_DNA"/>
</dbReference>
<dbReference type="SUPFAM" id="SSF54427">
    <property type="entry name" value="NTF2-like"/>
    <property type="match status" value="1"/>
</dbReference>
<dbReference type="PANTHER" id="PTHR39401:SF1">
    <property type="entry name" value="SNOAL-LIKE DOMAIN-CONTAINING PROTEIN"/>
    <property type="match status" value="1"/>
</dbReference>
<proteinExistence type="predicted"/>
<dbReference type="PANTHER" id="PTHR39401">
    <property type="entry name" value="SNOAL-LIKE DOMAIN-CONTAINING PROTEIN"/>
    <property type="match status" value="1"/>
</dbReference>
<reference evidence="1 2" key="1">
    <citation type="submission" date="2016-03" db="EMBL/GenBank/DDBJ databases">
        <authorList>
            <person name="Ploux O."/>
        </authorList>
    </citation>
    <scope>NUCLEOTIDE SEQUENCE [LARGE SCALE GENOMIC DNA]</scope>
    <source>
        <strain evidence="1 2">URUG2</strain>
    </source>
</reference>
<dbReference type="STRING" id="112498.A0A2D3V8X2"/>